<proteinExistence type="predicted"/>
<feature type="non-terminal residue" evidence="2">
    <location>
        <position position="148"/>
    </location>
</feature>
<dbReference type="Proteomes" id="UP000460317">
    <property type="component" value="Unassembled WGS sequence"/>
</dbReference>
<keyword evidence="1" id="KW-0732">Signal</keyword>
<organism evidence="2 3">
    <name type="scientific">Bacteroides thetaiotaomicron</name>
    <dbReference type="NCBI Taxonomy" id="818"/>
    <lineage>
        <taxon>Bacteria</taxon>
        <taxon>Pseudomonadati</taxon>
        <taxon>Bacteroidota</taxon>
        <taxon>Bacteroidia</taxon>
        <taxon>Bacteroidales</taxon>
        <taxon>Bacteroidaceae</taxon>
        <taxon>Bacteroides</taxon>
    </lineage>
</organism>
<dbReference type="Gene3D" id="2.60.40.1120">
    <property type="entry name" value="Carboxypeptidase-like, regulatory domain"/>
    <property type="match status" value="1"/>
</dbReference>
<reference evidence="2 3" key="1">
    <citation type="journal article" date="2019" name="Nat. Med.">
        <title>A library of human gut bacterial isolates paired with longitudinal multiomics data enables mechanistic microbiome research.</title>
        <authorList>
            <person name="Poyet M."/>
            <person name="Groussin M."/>
            <person name="Gibbons S.M."/>
            <person name="Avila-Pacheco J."/>
            <person name="Jiang X."/>
            <person name="Kearney S.M."/>
            <person name="Perrotta A.R."/>
            <person name="Berdy B."/>
            <person name="Zhao S."/>
            <person name="Lieberman T.D."/>
            <person name="Swanson P.K."/>
            <person name="Smith M."/>
            <person name="Roesemann S."/>
            <person name="Alexander J.E."/>
            <person name="Rich S.A."/>
            <person name="Livny J."/>
            <person name="Vlamakis H."/>
            <person name="Clish C."/>
            <person name="Bullock K."/>
            <person name="Deik A."/>
            <person name="Scott J."/>
            <person name="Pierce K.A."/>
            <person name="Xavier R.J."/>
            <person name="Alm E.J."/>
        </authorList>
    </citation>
    <scope>NUCLEOTIDE SEQUENCE [LARGE SCALE GENOMIC DNA]</scope>
    <source>
        <strain evidence="2 3">BIOML-A165</strain>
    </source>
</reference>
<evidence type="ECO:0008006" key="4">
    <source>
        <dbReference type="Google" id="ProtNLM"/>
    </source>
</evidence>
<evidence type="ECO:0000313" key="2">
    <source>
        <dbReference type="EMBL" id="KAB4445471.1"/>
    </source>
</evidence>
<dbReference type="SUPFAM" id="SSF49464">
    <property type="entry name" value="Carboxypeptidase regulatory domain-like"/>
    <property type="match status" value="1"/>
</dbReference>
<comment type="caution">
    <text evidence="2">The sequence shown here is derived from an EMBL/GenBank/DDBJ whole genome shotgun (WGS) entry which is preliminary data.</text>
</comment>
<accession>A0A7J5JA98</accession>
<dbReference type="AlphaFoldDB" id="A0A7J5JA98"/>
<feature type="signal peptide" evidence="1">
    <location>
        <begin position="1"/>
        <end position="22"/>
    </location>
</feature>
<dbReference type="InterPro" id="IPR008969">
    <property type="entry name" value="CarboxyPept-like_regulatory"/>
</dbReference>
<gene>
    <name evidence="2" type="ORF">GAN93_25745</name>
</gene>
<dbReference type="EMBL" id="WCSB01000117">
    <property type="protein sequence ID" value="KAB4445471.1"/>
    <property type="molecule type" value="Genomic_DNA"/>
</dbReference>
<evidence type="ECO:0000256" key="1">
    <source>
        <dbReference type="SAM" id="SignalP"/>
    </source>
</evidence>
<dbReference type="Pfam" id="PF13620">
    <property type="entry name" value="CarboxypepD_reg"/>
    <property type="match status" value="1"/>
</dbReference>
<sequence length="148" mass="16661">MKKQNFIITSLFLFWVIGTTTAQTITGKVTNIHAQAIDGATVILQTIDSTFVDAVITDTTGYFRFNRQPASYRLIFQHIMYETLLLTTTGEDAGTITLKSKDYALDEVIVKGERPLVKVEEGKLSYDLSQLTTHRIVNNAYEILQQLP</sequence>
<protein>
    <recommendedName>
        <fullName evidence="4">TonB-dependent receptor</fullName>
    </recommendedName>
</protein>
<feature type="chain" id="PRO_5029462114" description="TonB-dependent receptor" evidence="1">
    <location>
        <begin position="23"/>
        <end position="148"/>
    </location>
</feature>
<evidence type="ECO:0000313" key="3">
    <source>
        <dbReference type="Proteomes" id="UP000460317"/>
    </source>
</evidence>
<name>A0A7J5JA98_BACT4</name>